<feature type="repeat" description="ANK" evidence="1">
    <location>
        <begin position="636"/>
        <end position="669"/>
    </location>
</feature>
<dbReference type="InterPro" id="IPR014756">
    <property type="entry name" value="Ig_E-set"/>
</dbReference>
<dbReference type="SMR" id="A0A7M7QEE1"/>
<dbReference type="Gene3D" id="2.60.40.10">
    <property type="entry name" value="Immunoglobulins"/>
    <property type="match status" value="1"/>
</dbReference>
<dbReference type="PROSITE" id="PS50088">
    <property type="entry name" value="ANK_REPEAT"/>
    <property type="match status" value="7"/>
</dbReference>
<evidence type="ECO:0000313" key="5">
    <source>
        <dbReference type="Proteomes" id="UP000002358"/>
    </source>
</evidence>
<feature type="repeat" description="ANK" evidence="1">
    <location>
        <begin position="1140"/>
        <end position="1172"/>
    </location>
</feature>
<dbReference type="Pfam" id="PF16179">
    <property type="entry name" value="RHD_dimer"/>
    <property type="match status" value="1"/>
</dbReference>
<dbReference type="PROSITE" id="PS50254">
    <property type="entry name" value="REL_2"/>
    <property type="match status" value="1"/>
</dbReference>
<dbReference type="GO" id="GO:0000981">
    <property type="term" value="F:DNA-binding transcription factor activity, RNA polymerase II-specific"/>
    <property type="evidence" value="ECO:0007669"/>
    <property type="project" value="TreeGrafter"/>
</dbReference>
<dbReference type="Gene3D" id="2.60.40.340">
    <property type="entry name" value="Rel homology domain (RHD), DNA-binding domain"/>
    <property type="match status" value="1"/>
</dbReference>
<name>A0A7M7QEE1_NASVI</name>
<dbReference type="PANTHER" id="PTHR24169:SF25">
    <property type="entry name" value="DORSAL-RELATED IMMUNITY FACTOR DIF-RELATED"/>
    <property type="match status" value="1"/>
</dbReference>
<feature type="repeat" description="ANK" evidence="1">
    <location>
        <begin position="1173"/>
        <end position="1193"/>
    </location>
</feature>
<dbReference type="SUPFAM" id="SSF81296">
    <property type="entry name" value="E set domains"/>
    <property type="match status" value="1"/>
</dbReference>
<dbReference type="GO" id="GO:0005737">
    <property type="term" value="C:cytoplasm"/>
    <property type="evidence" value="ECO:0007669"/>
    <property type="project" value="InterPro"/>
</dbReference>
<sequence length="1360" mass="153261">MTSGKPYVKIIEEPTDRECRFRYDSEGRFAELLGVNANEDHRSYPTIQIMNYTGSFYVVVSCVTKDEPYMPHPHNLIGKSRGISQGICHFQIPAGQSIVSFDNIGIQRVKKKDMAKSLEERQRLRVDPFKTGYKPEKGVEKMDITAVRLCFQVFLGNNGNFNIPLDPVVSVPIYDHKKKLQIVWRSHFSVPVSGGTVVCLLCEKVSKGDIQVCFFDENSTWKAIAEFSPPKYHKQYALIFKTPRYVAQNIDEPVKVFLQLKRPSDGELSSPVPFLFIPEEYASEDGFRVKRQKCRETPRDLVLRHMSGIPEQNVNTNVSSNAYSAVKPEPAKSVYAPNTVEDPKPFASYKPMDIAQPPTSNAYMPTNFNYAPYNKPPPTLILNPTIQNYMMQHNVPVQYTMNPWMYNSTNYVRQHPGNTNKQQIPENLMMTYPVLRYNAHQRYWLDFLPSNPYEEEAIQNYDNLLHKTLSKIFRVRCQTRSSIQLQALVSSPRCKDQNDLMTGLVRLEPAFRQIFPMEGQRLSLLWTAILSCYQKSAELLVQSAANVNEFLGFVLFSPNNYIIAEGTSILQCVLLMYPSPWNDRFFVLLTEHGADVNARDPNGWTALHTAVRKCRVQAARLLLERGADIHATDAKRGITPLLMAALSGAPVKLLQLLLEFGANVADKNRTGMNALHYLALVRPENAMENVCELARILIDRGTSLDDESSIGQYQPLHGAIYTGNIALVRLFLKRGANANARVVCGMFPLYLAAKHVVRGHYDMMTALFESGADIAMKSDRGRSVLHAACLQRNETTIWILLDIDSDMLFLKDKFGNTPFDLMLTSDHTNGTVQMVLRALALHTGLSLLPSAAWKDEQRIQQEPELWDYYQACVAEIRMARDEPLIGYWTYLDLLTKCNCQIAKPMRNEKFGKAFRRHLNLFPNYRNTMKQTVSFIKHHYLRPMTQFEEDIHVAFDRTVPGLVSRTMAQYACFLKCELTVDRMWKARDIPDGPEAKEDKQQVDSQADSGFLSGSNLMSSSLSIEPENEERNYEEETNIAPEPAKACESGLDLGLTESLGQLSLKENTLNVLDSGTIDLESEELASTEVKNEGQEPWEIYYTQDDDGDTQLHIAIHQGFIEAAFFLINAAPHPCLLNIINDAAQTALHLAVLKSQPRVVRRLILAGADPTVRNFKGNTPLHLACNSGDLNCAKALTNPITPNERTWLEPGKTVPSLPQNLEQRNFDGEMCIHLAASQGHAELVRHLLLLGADPDAREGLSGRTALHLAIEKRRLDIAYLLVQEGRPKLDTATYAGVTAYHLASCVDERLAKELIRLGATPSMPPDLTSDDDSDEDDDEDDSEAYRMTLARIGFPSKASMLTA</sequence>
<evidence type="ECO:0000256" key="2">
    <source>
        <dbReference type="SAM" id="MobiDB-lite"/>
    </source>
</evidence>
<dbReference type="SUPFAM" id="SSF49417">
    <property type="entry name" value="p53-like transcription factors"/>
    <property type="match status" value="1"/>
</dbReference>
<organism evidence="4 5">
    <name type="scientific">Nasonia vitripennis</name>
    <name type="common">Parasitic wasp</name>
    <dbReference type="NCBI Taxonomy" id="7425"/>
    <lineage>
        <taxon>Eukaryota</taxon>
        <taxon>Metazoa</taxon>
        <taxon>Ecdysozoa</taxon>
        <taxon>Arthropoda</taxon>
        <taxon>Hexapoda</taxon>
        <taxon>Insecta</taxon>
        <taxon>Pterygota</taxon>
        <taxon>Neoptera</taxon>
        <taxon>Endopterygota</taxon>
        <taxon>Hymenoptera</taxon>
        <taxon>Apocrita</taxon>
        <taxon>Proctotrupomorpha</taxon>
        <taxon>Chalcidoidea</taxon>
        <taxon>Pteromalidae</taxon>
        <taxon>Pteromalinae</taxon>
        <taxon>Nasonia</taxon>
    </lineage>
</organism>
<dbReference type="InterPro" id="IPR008967">
    <property type="entry name" value="p53-like_TF_DNA-bd_sf"/>
</dbReference>
<feature type="repeat" description="ANK" evidence="1">
    <location>
        <begin position="711"/>
        <end position="743"/>
    </location>
</feature>
<evidence type="ECO:0000256" key="1">
    <source>
        <dbReference type="PROSITE-ProRule" id="PRU00023"/>
    </source>
</evidence>
<dbReference type="SMART" id="SM00248">
    <property type="entry name" value="ANK"/>
    <property type="match status" value="13"/>
</dbReference>
<feature type="domain" description="RHD" evidence="3">
    <location>
        <begin position="3"/>
        <end position="180"/>
    </location>
</feature>
<dbReference type="Pfam" id="PF12796">
    <property type="entry name" value="Ank_2"/>
    <property type="match status" value="4"/>
</dbReference>
<dbReference type="Proteomes" id="UP000002358">
    <property type="component" value="Chromosome 4"/>
</dbReference>
<accession>A0A7M7QEE1</accession>
<dbReference type="Pfam" id="PF00023">
    <property type="entry name" value="Ank"/>
    <property type="match status" value="1"/>
</dbReference>
<feature type="compositionally biased region" description="Acidic residues" evidence="2">
    <location>
        <begin position="1325"/>
        <end position="1339"/>
    </location>
</feature>
<dbReference type="PRINTS" id="PR00057">
    <property type="entry name" value="NFKBTNSCPFCT"/>
</dbReference>
<dbReference type="InterPro" id="IPR037059">
    <property type="entry name" value="RHD_DNA_bind_dom_sf"/>
</dbReference>
<dbReference type="InterPro" id="IPR032397">
    <property type="entry name" value="RHD_dimer"/>
</dbReference>
<proteinExistence type="predicted"/>
<dbReference type="GO" id="GO:0000978">
    <property type="term" value="F:RNA polymerase II cis-regulatory region sequence-specific DNA binding"/>
    <property type="evidence" value="ECO:0007669"/>
    <property type="project" value="TreeGrafter"/>
</dbReference>
<dbReference type="InParanoid" id="A0A7M7QEE1"/>
<keyword evidence="5" id="KW-1185">Reference proteome</keyword>
<feature type="repeat" description="ANK" evidence="1">
    <location>
        <begin position="1224"/>
        <end position="1256"/>
    </location>
</feature>
<dbReference type="PANTHER" id="PTHR24169">
    <property type="entry name" value="NUCLEAR FACTOR NF-KAPPA-B PROTEIN"/>
    <property type="match status" value="1"/>
</dbReference>
<dbReference type="GeneID" id="100679695"/>
<protein>
    <recommendedName>
        <fullName evidence="3">RHD domain-containing protein</fullName>
    </recommendedName>
</protein>
<feature type="repeat" description="ANK" evidence="1">
    <location>
        <begin position="602"/>
        <end position="634"/>
    </location>
</feature>
<dbReference type="InterPro" id="IPR036770">
    <property type="entry name" value="Ankyrin_rpt-contain_sf"/>
</dbReference>
<evidence type="ECO:0000313" key="4">
    <source>
        <dbReference type="EnsemblMetazoa" id="XP_031784347"/>
    </source>
</evidence>
<dbReference type="InterPro" id="IPR013783">
    <property type="entry name" value="Ig-like_fold"/>
</dbReference>
<dbReference type="EnsemblMetazoa" id="XM_031928487">
    <property type="protein sequence ID" value="XP_031784347"/>
    <property type="gene ID" value="LOC100679695"/>
</dbReference>
<dbReference type="PROSITE" id="PS50297">
    <property type="entry name" value="ANK_REP_REGION"/>
    <property type="match status" value="7"/>
</dbReference>
<keyword evidence="1" id="KW-0040">ANK repeat</keyword>
<feature type="region of interest" description="Disordered" evidence="2">
    <location>
        <begin position="1314"/>
        <end position="1340"/>
    </location>
</feature>
<dbReference type="OrthoDB" id="194358at2759"/>
<feature type="repeat" description="ANK" evidence="1">
    <location>
        <begin position="1258"/>
        <end position="1282"/>
    </location>
</feature>
<dbReference type="InterPro" id="IPR011539">
    <property type="entry name" value="RHD_DNA_bind_dom"/>
</dbReference>
<reference evidence="4" key="1">
    <citation type="submission" date="2021-01" db="UniProtKB">
        <authorList>
            <consortium name="EnsemblMetazoa"/>
        </authorList>
    </citation>
    <scope>IDENTIFICATION</scope>
</reference>
<dbReference type="SMART" id="SM00429">
    <property type="entry name" value="IPT"/>
    <property type="match status" value="1"/>
</dbReference>
<feature type="region of interest" description="Disordered" evidence="2">
    <location>
        <begin position="988"/>
        <end position="1040"/>
    </location>
</feature>
<evidence type="ECO:0000259" key="3">
    <source>
        <dbReference type="PROSITE" id="PS50254"/>
    </source>
</evidence>
<dbReference type="InterPro" id="IPR000451">
    <property type="entry name" value="NFkB/Dor"/>
</dbReference>
<dbReference type="SUPFAM" id="SSF48403">
    <property type="entry name" value="Ankyrin repeat"/>
    <property type="match status" value="2"/>
</dbReference>
<dbReference type="InterPro" id="IPR002110">
    <property type="entry name" value="Ankyrin_rpt"/>
</dbReference>
<dbReference type="RefSeq" id="XP_031784347.2">
    <property type="nucleotide sequence ID" value="XM_031928487.2"/>
</dbReference>
<feature type="compositionally biased region" description="Low complexity" evidence="2">
    <location>
        <begin position="1007"/>
        <end position="1023"/>
    </location>
</feature>
<dbReference type="GO" id="GO:0048731">
    <property type="term" value="P:system development"/>
    <property type="evidence" value="ECO:0007669"/>
    <property type="project" value="UniProtKB-ARBA"/>
</dbReference>
<dbReference type="InterPro" id="IPR002909">
    <property type="entry name" value="IPT_dom"/>
</dbReference>
<feature type="compositionally biased region" description="Basic and acidic residues" evidence="2">
    <location>
        <begin position="988"/>
        <end position="1000"/>
    </location>
</feature>
<dbReference type="Pfam" id="PF00554">
    <property type="entry name" value="RHD_DNA_bind"/>
    <property type="match status" value="1"/>
</dbReference>
<dbReference type="Gene3D" id="1.25.40.20">
    <property type="entry name" value="Ankyrin repeat-containing domain"/>
    <property type="match status" value="3"/>
</dbReference>
<dbReference type="GO" id="GO:0048468">
    <property type="term" value="P:cell development"/>
    <property type="evidence" value="ECO:0007669"/>
    <property type="project" value="UniProtKB-ARBA"/>
</dbReference>
<feature type="compositionally biased region" description="Acidic residues" evidence="2">
    <location>
        <begin position="1024"/>
        <end position="1035"/>
    </location>
</feature>
<dbReference type="KEGG" id="nvi:100679695"/>